<gene>
    <name evidence="2" type="ORF">K466DRAFT_24390</name>
</gene>
<evidence type="ECO:0000313" key="3">
    <source>
        <dbReference type="Proteomes" id="UP000308197"/>
    </source>
</evidence>
<sequence>MKMQAMERTGNCSGWTCLLKSCIGLPFRDDLPQLYTTFQYPRTALSEPDTRLDMTGTRRTKRTIGTREEIYAASMQHDPATLTLSRVESPPTCIPRHARCRHARHRVSGSVYRVLSQSTFADSDCAPSANKRHRRDLRAPSEDFKGFSNGQVRKQEDEGSREVLVQDVVDDIQAPGGNGNEPAS</sequence>
<protein>
    <submittedName>
        <fullName evidence="2">Uncharacterized protein</fullName>
    </submittedName>
</protein>
<keyword evidence="3" id="KW-1185">Reference proteome</keyword>
<accession>A0A5C3NQN1</accession>
<dbReference type="AlphaFoldDB" id="A0A5C3NQN1"/>
<evidence type="ECO:0000256" key="1">
    <source>
        <dbReference type="SAM" id="MobiDB-lite"/>
    </source>
</evidence>
<dbReference type="EMBL" id="ML212064">
    <property type="protein sequence ID" value="TFK79352.1"/>
    <property type="molecule type" value="Genomic_DNA"/>
</dbReference>
<name>A0A5C3NQN1_9APHY</name>
<dbReference type="Proteomes" id="UP000308197">
    <property type="component" value="Unassembled WGS sequence"/>
</dbReference>
<reference evidence="2 3" key="1">
    <citation type="journal article" date="2019" name="Nat. Ecol. Evol.">
        <title>Megaphylogeny resolves global patterns of mushroom evolution.</title>
        <authorList>
            <person name="Varga T."/>
            <person name="Krizsan K."/>
            <person name="Foldi C."/>
            <person name="Dima B."/>
            <person name="Sanchez-Garcia M."/>
            <person name="Sanchez-Ramirez S."/>
            <person name="Szollosi G.J."/>
            <person name="Szarkandi J.G."/>
            <person name="Papp V."/>
            <person name="Albert L."/>
            <person name="Andreopoulos W."/>
            <person name="Angelini C."/>
            <person name="Antonin V."/>
            <person name="Barry K.W."/>
            <person name="Bougher N.L."/>
            <person name="Buchanan P."/>
            <person name="Buyck B."/>
            <person name="Bense V."/>
            <person name="Catcheside P."/>
            <person name="Chovatia M."/>
            <person name="Cooper J."/>
            <person name="Damon W."/>
            <person name="Desjardin D."/>
            <person name="Finy P."/>
            <person name="Geml J."/>
            <person name="Haridas S."/>
            <person name="Hughes K."/>
            <person name="Justo A."/>
            <person name="Karasinski D."/>
            <person name="Kautmanova I."/>
            <person name="Kiss B."/>
            <person name="Kocsube S."/>
            <person name="Kotiranta H."/>
            <person name="LaButti K.M."/>
            <person name="Lechner B.E."/>
            <person name="Liimatainen K."/>
            <person name="Lipzen A."/>
            <person name="Lukacs Z."/>
            <person name="Mihaltcheva S."/>
            <person name="Morgado L.N."/>
            <person name="Niskanen T."/>
            <person name="Noordeloos M.E."/>
            <person name="Ohm R.A."/>
            <person name="Ortiz-Santana B."/>
            <person name="Ovrebo C."/>
            <person name="Racz N."/>
            <person name="Riley R."/>
            <person name="Savchenko A."/>
            <person name="Shiryaev A."/>
            <person name="Soop K."/>
            <person name="Spirin V."/>
            <person name="Szebenyi C."/>
            <person name="Tomsovsky M."/>
            <person name="Tulloss R.E."/>
            <person name="Uehling J."/>
            <person name="Grigoriev I.V."/>
            <person name="Vagvolgyi C."/>
            <person name="Papp T."/>
            <person name="Martin F.M."/>
            <person name="Miettinen O."/>
            <person name="Hibbett D.S."/>
            <person name="Nagy L.G."/>
        </authorList>
    </citation>
    <scope>NUCLEOTIDE SEQUENCE [LARGE SCALE GENOMIC DNA]</scope>
    <source>
        <strain evidence="2 3">HHB13444</strain>
    </source>
</reference>
<organism evidence="2 3">
    <name type="scientific">Polyporus arcularius HHB13444</name>
    <dbReference type="NCBI Taxonomy" id="1314778"/>
    <lineage>
        <taxon>Eukaryota</taxon>
        <taxon>Fungi</taxon>
        <taxon>Dikarya</taxon>
        <taxon>Basidiomycota</taxon>
        <taxon>Agaricomycotina</taxon>
        <taxon>Agaricomycetes</taxon>
        <taxon>Polyporales</taxon>
        <taxon>Polyporaceae</taxon>
        <taxon>Polyporus</taxon>
    </lineage>
</organism>
<proteinExistence type="predicted"/>
<feature type="region of interest" description="Disordered" evidence="1">
    <location>
        <begin position="122"/>
        <end position="161"/>
    </location>
</feature>
<evidence type="ECO:0000313" key="2">
    <source>
        <dbReference type="EMBL" id="TFK79352.1"/>
    </source>
</evidence>
<dbReference type="InParanoid" id="A0A5C3NQN1"/>